<name>A0ABR3NJV3_9TELE</name>
<accession>A0ABR3NJV3</accession>
<sequence length="217" mass="25014">MTDESDVSSALGFCVCFCGCLTCLRSSLQTKTHRIGSEITLKLIKQIDITYQDLWTAPVKKVTQMNNKKGKNSIAKFFLRQDTWEKGITGRQKDCNRFFPYFLFQRPEGQFWSFGGRKRLLGNEVWLSQTPYNGWLAFAARTPFNPRSARHRSNLGPKKGGPPFVCGIRSLGERLSPFFGWSVRIAGDSGRFYRRRLQRVRTGFHRKSKPYSSFDFV</sequence>
<comment type="caution">
    <text evidence="1">The sequence shown here is derived from an EMBL/GenBank/DDBJ whole genome shotgun (WGS) entry which is preliminary data.</text>
</comment>
<evidence type="ECO:0000313" key="1">
    <source>
        <dbReference type="EMBL" id="KAL1277047.1"/>
    </source>
</evidence>
<gene>
    <name evidence="1" type="ORF">QQF64_023720</name>
</gene>
<reference evidence="1 2" key="1">
    <citation type="submission" date="2023-09" db="EMBL/GenBank/DDBJ databases">
        <authorList>
            <person name="Wang M."/>
        </authorList>
    </citation>
    <scope>NUCLEOTIDE SEQUENCE [LARGE SCALE GENOMIC DNA]</scope>
    <source>
        <strain evidence="1">GT-2023</strain>
        <tissue evidence="1">Liver</tissue>
    </source>
</reference>
<dbReference type="EMBL" id="JAYMGO010000003">
    <property type="protein sequence ID" value="KAL1277047.1"/>
    <property type="molecule type" value="Genomic_DNA"/>
</dbReference>
<protein>
    <submittedName>
        <fullName evidence="1">Uncharacterized protein</fullName>
    </submittedName>
</protein>
<organism evidence="1 2">
    <name type="scientific">Cirrhinus molitorella</name>
    <name type="common">mud carp</name>
    <dbReference type="NCBI Taxonomy" id="172907"/>
    <lineage>
        <taxon>Eukaryota</taxon>
        <taxon>Metazoa</taxon>
        <taxon>Chordata</taxon>
        <taxon>Craniata</taxon>
        <taxon>Vertebrata</taxon>
        <taxon>Euteleostomi</taxon>
        <taxon>Actinopterygii</taxon>
        <taxon>Neopterygii</taxon>
        <taxon>Teleostei</taxon>
        <taxon>Ostariophysi</taxon>
        <taxon>Cypriniformes</taxon>
        <taxon>Cyprinidae</taxon>
        <taxon>Labeoninae</taxon>
        <taxon>Labeonini</taxon>
        <taxon>Cirrhinus</taxon>
    </lineage>
</organism>
<proteinExistence type="predicted"/>
<evidence type="ECO:0000313" key="2">
    <source>
        <dbReference type="Proteomes" id="UP001558613"/>
    </source>
</evidence>
<dbReference type="Proteomes" id="UP001558613">
    <property type="component" value="Unassembled WGS sequence"/>
</dbReference>
<keyword evidence="2" id="KW-1185">Reference proteome</keyword>